<dbReference type="Proteomes" id="UP000247540">
    <property type="component" value="Unassembled WGS sequence"/>
</dbReference>
<protein>
    <recommendedName>
        <fullName evidence="4">ElaB/YqjD/DUF883 family membrane-anchored ribosome-binding protein</fullName>
    </recommendedName>
</protein>
<dbReference type="EMBL" id="QJTC01000002">
    <property type="protein sequence ID" value="PYE79435.1"/>
    <property type="molecule type" value="Genomic_DNA"/>
</dbReference>
<accession>A0A318SKG8</accession>
<keyword evidence="3" id="KW-1185">Reference proteome</keyword>
<evidence type="ECO:0008006" key="4">
    <source>
        <dbReference type="Google" id="ProtNLM"/>
    </source>
</evidence>
<evidence type="ECO:0000256" key="1">
    <source>
        <dbReference type="SAM" id="MobiDB-lite"/>
    </source>
</evidence>
<evidence type="ECO:0000313" key="3">
    <source>
        <dbReference type="Proteomes" id="UP000247540"/>
    </source>
</evidence>
<sequence>MITSSNGDHNLPDDVDPDGVVGRAANKAYETVDRAAQSAQEGCNRLSNLCEEIADMPRSTIRENPIAAVTLALSVGYLLGRLGR</sequence>
<organism evidence="2 3">
    <name type="scientific">Xylophilus ampelinus</name>
    <dbReference type="NCBI Taxonomy" id="54067"/>
    <lineage>
        <taxon>Bacteria</taxon>
        <taxon>Pseudomonadati</taxon>
        <taxon>Pseudomonadota</taxon>
        <taxon>Betaproteobacteria</taxon>
        <taxon>Burkholderiales</taxon>
        <taxon>Xylophilus</taxon>
    </lineage>
</organism>
<reference evidence="2 3" key="1">
    <citation type="submission" date="2018-06" db="EMBL/GenBank/DDBJ databases">
        <title>Genomic Encyclopedia of Type Strains, Phase III (KMG-III): the genomes of soil and plant-associated and newly described type strains.</title>
        <authorList>
            <person name="Whitman W."/>
        </authorList>
    </citation>
    <scope>NUCLEOTIDE SEQUENCE [LARGE SCALE GENOMIC DNA]</scope>
    <source>
        <strain evidence="2 3">CECT 7646</strain>
    </source>
</reference>
<feature type="region of interest" description="Disordered" evidence="1">
    <location>
        <begin position="1"/>
        <end position="20"/>
    </location>
</feature>
<name>A0A318SKG8_9BURK</name>
<proteinExistence type="predicted"/>
<dbReference type="OrthoDB" id="9847719at2"/>
<dbReference type="AlphaFoldDB" id="A0A318SKG8"/>
<comment type="caution">
    <text evidence="2">The sequence shown here is derived from an EMBL/GenBank/DDBJ whole genome shotgun (WGS) entry which is preliminary data.</text>
</comment>
<dbReference type="RefSeq" id="WP_110464400.1">
    <property type="nucleotide sequence ID" value="NZ_JAMOFZ010000001.1"/>
</dbReference>
<gene>
    <name evidence="2" type="ORF">DFQ15_102168</name>
</gene>
<evidence type="ECO:0000313" key="2">
    <source>
        <dbReference type="EMBL" id="PYE79435.1"/>
    </source>
</evidence>